<evidence type="ECO:0000313" key="3">
    <source>
        <dbReference type="Proteomes" id="UP000642993"/>
    </source>
</evidence>
<keyword evidence="3" id="KW-1185">Reference proteome</keyword>
<dbReference type="InterPro" id="IPR050982">
    <property type="entry name" value="Auxin_biosynth/cation_transpt"/>
</dbReference>
<dbReference type="RefSeq" id="WP_192039657.1">
    <property type="nucleotide sequence ID" value="NZ_JACYWE010000007.1"/>
</dbReference>
<dbReference type="SUPFAM" id="SSF51905">
    <property type="entry name" value="FAD/NAD(P)-binding domain"/>
    <property type="match status" value="2"/>
</dbReference>
<dbReference type="PRINTS" id="PR00469">
    <property type="entry name" value="PNDRDTASEII"/>
</dbReference>
<proteinExistence type="predicted"/>
<dbReference type="Gene3D" id="3.50.50.60">
    <property type="entry name" value="FAD/NAD(P)-binding domain"/>
    <property type="match status" value="2"/>
</dbReference>
<accession>A0A927JDA8</accession>
<name>A0A927JDA8_9ACTN</name>
<protein>
    <submittedName>
        <fullName evidence="2">NAD(P)-binding domain-containing protein</fullName>
    </submittedName>
</protein>
<evidence type="ECO:0000256" key="1">
    <source>
        <dbReference type="ARBA" id="ARBA00023002"/>
    </source>
</evidence>
<gene>
    <name evidence="2" type="ORF">HT102_11910</name>
</gene>
<dbReference type="AlphaFoldDB" id="A0A927JDA8"/>
<reference evidence="2" key="1">
    <citation type="submission" date="2020-09" db="EMBL/GenBank/DDBJ databases">
        <title>Hoyosella lacisalsi sp. nov., a halotolerant actinobacterium isolated from soil of Lake Gudzhirganskoe.</title>
        <authorList>
            <person name="Yang Q."/>
            <person name="Guo P.Y."/>
            <person name="Liu S.W."/>
            <person name="Li F.N."/>
            <person name="Sun C.H."/>
        </authorList>
    </citation>
    <scope>NUCLEOTIDE SEQUENCE</scope>
    <source>
        <strain evidence="2">G463</strain>
    </source>
</reference>
<dbReference type="GO" id="GO:0050660">
    <property type="term" value="F:flavin adenine dinucleotide binding"/>
    <property type="evidence" value="ECO:0007669"/>
    <property type="project" value="TreeGrafter"/>
</dbReference>
<dbReference type="Pfam" id="PF13738">
    <property type="entry name" value="Pyr_redox_3"/>
    <property type="match status" value="1"/>
</dbReference>
<dbReference type="InterPro" id="IPR036188">
    <property type="entry name" value="FAD/NAD-bd_sf"/>
</dbReference>
<dbReference type="PANTHER" id="PTHR43539">
    <property type="entry name" value="FLAVIN-BINDING MONOOXYGENASE-LIKE PROTEIN (AFU_ORTHOLOGUE AFUA_4G09220)"/>
    <property type="match status" value="1"/>
</dbReference>
<dbReference type="PANTHER" id="PTHR43539:SF89">
    <property type="entry name" value="NAD(P)-BINDING DOMAIN-CONTAINING PROTEIN"/>
    <property type="match status" value="1"/>
</dbReference>
<dbReference type="PRINTS" id="PR00368">
    <property type="entry name" value="FADPNR"/>
</dbReference>
<organism evidence="2 3">
    <name type="scientific">Lolliginicoccus lacisalsi</name>
    <dbReference type="NCBI Taxonomy" id="2742202"/>
    <lineage>
        <taxon>Bacteria</taxon>
        <taxon>Bacillati</taxon>
        <taxon>Actinomycetota</taxon>
        <taxon>Actinomycetes</taxon>
        <taxon>Mycobacteriales</taxon>
        <taxon>Hoyosellaceae</taxon>
        <taxon>Lolliginicoccus</taxon>
    </lineage>
</organism>
<sequence>MSNPSLSPTVDALVIGAGPAGLGTALALQAVDGITYGILEQATIGHTFEQWPDAMSLLTPSFTGNAFGAIDLNAIHPRTSPALLLQTDYPSGREYAHYLQKLTEHYEVPVVEHTAVEQVTPTDDEQFEVTPSRGVLTARTIVWAGGEFARPSIPPIPGAGLAVHSSDAAAWAPREQEPVIVIGGYESGIDIACTLAARGNHVTVLDPETPWERASSDPSVTLSPRTQVRLREARATGRLELRGGVAADAIAEHDGGYVVTASDGTTLSSAARPILATGYRPHLGPVEHLFDSRADGWPALTGDDESTITPGLFLAGPAVRHARLHLCFVYKFRQRFAHVAHTVGTRLGMDTSALKAWKTSGMWVEDVSCCDTTCAC</sequence>
<keyword evidence="1" id="KW-0560">Oxidoreductase</keyword>
<dbReference type="Proteomes" id="UP000642993">
    <property type="component" value="Unassembled WGS sequence"/>
</dbReference>
<dbReference type="EMBL" id="JACYWE010000007">
    <property type="protein sequence ID" value="MBD8507191.1"/>
    <property type="molecule type" value="Genomic_DNA"/>
</dbReference>
<dbReference type="GO" id="GO:0004497">
    <property type="term" value="F:monooxygenase activity"/>
    <property type="evidence" value="ECO:0007669"/>
    <property type="project" value="TreeGrafter"/>
</dbReference>
<evidence type="ECO:0000313" key="2">
    <source>
        <dbReference type="EMBL" id="MBD8507191.1"/>
    </source>
</evidence>
<comment type="caution">
    <text evidence="2">The sequence shown here is derived from an EMBL/GenBank/DDBJ whole genome shotgun (WGS) entry which is preliminary data.</text>
</comment>